<dbReference type="InterPro" id="IPR022091">
    <property type="entry name" value="TMF_TATA-bd"/>
</dbReference>
<keyword evidence="4" id="KW-1185">Reference proteome</keyword>
<comment type="caution">
    <text evidence="3">The sequence shown here is derived from an EMBL/GenBank/DDBJ whole genome shotgun (WGS) entry which is preliminary data.</text>
</comment>
<gene>
    <name evidence="3" type="ORF">QE152_g28983</name>
</gene>
<protein>
    <submittedName>
        <fullName evidence="3">TATA element modulatory factor 1 TATA binding</fullName>
    </submittedName>
</protein>
<evidence type="ECO:0000313" key="4">
    <source>
        <dbReference type="Proteomes" id="UP001458880"/>
    </source>
</evidence>
<dbReference type="GO" id="GO:0005794">
    <property type="term" value="C:Golgi apparatus"/>
    <property type="evidence" value="ECO:0007669"/>
    <property type="project" value="TreeGrafter"/>
</dbReference>
<dbReference type="PANTHER" id="PTHR46515:SF1">
    <property type="entry name" value="TATA ELEMENT MODULATORY FACTOR"/>
    <property type="match status" value="1"/>
</dbReference>
<evidence type="ECO:0000256" key="1">
    <source>
        <dbReference type="SAM" id="Coils"/>
    </source>
</evidence>
<dbReference type="InterPro" id="IPR052602">
    <property type="entry name" value="Growth_transcription_reg"/>
</dbReference>
<feature type="coiled-coil region" evidence="1">
    <location>
        <begin position="8"/>
        <end position="73"/>
    </location>
</feature>
<feature type="domain" description="TATA element modulatory factor 1 TATA binding" evidence="2">
    <location>
        <begin position="2"/>
        <end position="102"/>
    </location>
</feature>
<dbReference type="Proteomes" id="UP001458880">
    <property type="component" value="Unassembled WGS sequence"/>
</dbReference>
<evidence type="ECO:0000259" key="2">
    <source>
        <dbReference type="Pfam" id="PF12325"/>
    </source>
</evidence>
<dbReference type="PANTHER" id="PTHR46515">
    <property type="entry name" value="TATA ELEMENT MODULATORY FACTOR TMF1"/>
    <property type="match status" value="1"/>
</dbReference>
<proteinExistence type="predicted"/>
<dbReference type="Pfam" id="PF12325">
    <property type="entry name" value="TMF_TATA_bd"/>
    <property type="match status" value="1"/>
</dbReference>
<evidence type="ECO:0000313" key="3">
    <source>
        <dbReference type="EMBL" id="KAK9703973.1"/>
    </source>
</evidence>
<name>A0AAW1JJK4_POPJA</name>
<keyword evidence="1" id="KW-0175">Coiled coil</keyword>
<dbReference type="GO" id="GO:0005783">
    <property type="term" value="C:endoplasmic reticulum"/>
    <property type="evidence" value="ECO:0007669"/>
    <property type="project" value="TreeGrafter"/>
</dbReference>
<accession>A0AAW1JJK4</accession>
<sequence length="109" mass="13065">MQYIQSNLKQREGEVQQLMWELNRREQERTILNSEISNLLAKVENLESKTAENDRLQLQLNELQQQYDTLCQLYGEKVEETEELRLDLLDVKEMYKSQIDELLNQSKNC</sequence>
<dbReference type="EMBL" id="JASPKY010000360">
    <property type="protein sequence ID" value="KAK9703973.1"/>
    <property type="molecule type" value="Genomic_DNA"/>
</dbReference>
<dbReference type="AlphaFoldDB" id="A0AAW1JJK4"/>
<organism evidence="3 4">
    <name type="scientific">Popillia japonica</name>
    <name type="common">Japanese beetle</name>
    <dbReference type="NCBI Taxonomy" id="7064"/>
    <lineage>
        <taxon>Eukaryota</taxon>
        <taxon>Metazoa</taxon>
        <taxon>Ecdysozoa</taxon>
        <taxon>Arthropoda</taxon>
        <taxon>Hexapoda</taxon>
        <taxon>Insecta</taxon>
        <taxon>Pterygota</taxon>
        <taxon>Neoptera</taxon>
        <taxon>Endopterygota</taxon>
        <taxon>Coleoptera</taxon>
        <taxon>Polyphaga</taxon>
        <taxon>Scarabaeiformia</taxon>
        <taxon>Scarabaeidae</taxon>
        <taxon>Rutelinae</taxon>
        <taxon>Popillia</taxon>
    </lineage>
</organism>
<reference evidence="3 4" key="1">
    <citation type="journal article" date="2024" name="BMC Genomics">
        <title>De novo assembly and annotation of Popillia japonica's genome with initial clues to its potential as an invasive pest.</title>
        <authorList>
            <person name="Cucini C."/>
            <person name="Boschi S."/>
            <person name="Funari R."/>
            <person name="Cardaioli E."/>
            <person name="Iannotti N."/>
            <person name="Marturano G."/>
            <person name="Paoli F."/>
            <person name="Bruttini M."/>
            <person name="Carapelli A."/>
            <person name="Frati F."/>
            <person name="Nardi F."/>
        </authorList>
    </citation>
    <scope>NUCLEOTIDE SEQUENCE [LARGE SCALE GENOMIC DNA]</scope>
    <source>
        <strain evidence="3">DMR45628</strain>
    </source>
</reference>